<gene>
    <name evidence="3" type="ORF">ACH4GP_00095</name>
</gene>
<evidence type="ECO:0000313" key="3">
    <source>
        <dbReference type="EMBL" id="MFH8582785.1"/>
    </source>
</evidence>
<keyword evidence="4" id="KW-1185">Reference proteome</keyword>
<proteinExistence type="predicted"/>
<organism evidence="3 4">
    <name type="scientific">Streptomyces celluloflavus</name>
    <dbReference type="NCBI Taxonomy" id="58344"/>
    <lineage>
        <taxon>Bacteria</taxon>
        <taxon>Bacillati</taxon>
        <taxon>Actinomycetota</taxon>
        <taxon>Actinomycetes</taxon>
        <taxon>Kitasatosporales</taxon>
        <taxon>Streptomycetaceae</taxon>
        <taxon>Streptomyces</taxon>
    </lineage>
</organism>
<feature type="compositionally biased region" description="Low complexity" evidence="1">
    <location>
        <begin position="175"/>
        <end position="185"/>
    </location>
</feature>
<dbReference type="PROSITE" id="PS51257">
    <property type="entry name" value="PROKAR_LIPOPROTEIN"/>
    <property type="match status" value="1"/>
</dbReference>
<comment type="caution">
    <text evidence="3">The sequence shown here is derived from an EMBL/GenBank/DDBJ whole genome shotgun (WGS) entry which is preliminary data.</text>
</comment>
<protein>
    <recommendedName>
        <fullName evidence="5">Lipoprotein</fullName>
    </recommendedName>
</protein>
<evidence type="ECO:0000313" key="4">
    <source>
        <dbReference type="Proteomes" id="UP001610990"/>
    </source>
</evidence>
<evidence type="ECO:0008006" key="5">
    <source>
        <dbReference type="Google" id="ProtNLM"/>
    </source>
</evidence>
<dbReference type="EMBL" id="JBIRGH010000001">
    <property type="protein sequence ID" value="MFH8582785.1"/>
    <property type="molecule type" value="Genomic_DNA"/>
</dbReference>
<name>A0ABW7R430_9ACTN</name>
<feature type="region of interest" description="Disordered" evidence="1">
    <location>
        <begin position="166"/>
        <end position="189"/>
    </location>
</feature>
<evidence type="ECO:0000256" key="2">
    <source>
        <dbReference type="SAM" id="SignalP"/>
    </source>
</evidence>
<reference evidence="3 4" key="1">
    <citation type="submission" date="2024-10" db="EMBL/GenBank/DDBJ databases">
        <title>The Natural Products Discovery Center: Release of the First 8490 Sequenced Strains for Exploring Actinobacteria Biosynthetic Diversity.</title>
        <authorList>
            <person name="Kalkreuter E."/>
            <person name="Kautsar S.A."/>
            <person name="Yang D."/>
            <person name="Bader C.D."/>
            <person name="Teijaro C.N."/>
            <person name="Fluegel L."/>
            <person name="Davis C.M."/>
            <person name="Simpson J.R."/>
            <person name="Lauterbach L."/>
            <person name="Steele A.D."/>
            <person name="Gui C."/>
            <person name="Meng S."/>
            <person name="Li G."/>
            <person name="Viehrig K."/>
            <person name="Ye F."/>
            <person name="Su P."/>
            <person name="Kiefer A.F."/>
            <person name="Nichols A."/>
            <person name="Cepeda A.J."/>
            <person name="Yan W."/>
            <person name="Fan B."/>
            <person name="Jiang Y."/>
            <person name="Adhikari A."/>
            <person name="Zheng C.-J."/>
            <person name="Schuster L."/>
            <person name="Cowan T.M."/>
            <person name="Smanski M.J."/>
            <person name="Chevrette M.G."/>
            <person name="De Carvalho L.P.S."/>
            <person name="Shen B."/>
        </authorList>
    </citation>
    <scope>NUCLEOTIDE SEQUENCE [LARGE SCALE GENOMIC DNA]</scope>
    <source>
        <strain evidence="3 4">NPDC018013</strain>
    </source>
</reference>
<dbReference type="Proteomes" id="UP001610990">
    <property type="component" value="Unassembled WGS sequence"/>
</dbReference>
<accession>A0ABW7R430</accession>
<dbReference type="RefSeq" id="WP_397670390.1">
    <property type="nucleotide sequence ID" value="NZ_JBIRGH010000001.1"/>
</dbReference>
<evidence type="ECO:0000256" key="1">
    <source>
        <dbReference type="SAM" id="MobiDB-lite"/>
    </source>
</evidence>
<sequence>MTSRHRSATAVTALTCGAALLGVVACTGLAAASGSGGEGDLAGESAQQISDNALHELVTAQSLRLRTENTADPTKLDLTLDRAGNCAGTISRGTLGRIDLVKRGDQVWMKPDAAFWKSQLPGSRGTAAADTFKDRYLHGTTDDPFLQQLSRACDLAGFQRQAAVPEHPPAPGATPAPALTKGAPTVQDGTRVLPLTRKNDGATQTLYVAIDGPHYPRKLTAASDHETGTILLSDFGRPVPVKIPAPGVTLDISALNEQMQGT</sequence>
<feature type="signal peptide" evidence="2">
    <location>
        <begin position="1"/>
        <end position="32"/>
    </location>
</feature>
<keyword evidence="2" id="KW-0732">Signal</keyword>
<feature type="chain" id="PRO_5046992367" description="Lipoprotein" evidence="2">
    <location>
        <begin position="33"/>
        <end position="262"/>
    </location>
</feature>